<evidence type="ECO:0000313" key="1">
    <source>
        <dbReference type="EMBL" id="KAG6746801.1"/>
    </source>
</evidence>
<keyword evidence="2" id="KW-1185">Reference proteome</keyword>
<dbReference type="AlphaFoldDB" id="A0A8X7Y995"/>
<comment type="caution">
    <text evidence="1">The sequence shown here is derived from an EMBL/GenBank/DDBJ whole genome shotgun (WGS) entry which is preliminary data.</text>
</comment>
<name>A0A8X7Y995_POPTO</name>
<organism evidence="1 2">
    <name type="scientific">Populus tomentosa</name>
    <name type="common">Chinese white poplar</name>
    <dbReference type="NCBI Taxonomy" id="118781"/>
    <lineage>
        <taxon>Eukaryota</taxon>
        <taxon>Viridiplantae</taxon>
        <taxon>Streptophyta</taxon>
        <taxon>Embryophyta</taxon>
        <taxon>Tracheophyta</taxon>
        <taxon>Spermatophyta</taxon>
        <taxon>Magnoliopsida</taxon>
        <taxon>eudicotyledons</taxon>
        <taxon>Gunneridae</taxon>
        <taxon>Pentapetalae</taxon>
        <taxon>rosids</taxon>
        <taxon>fabids</taxon>
        <taxon>Malpighiales</taxon>
        <taxon>Salicaceae</taxon>
        <taxon>Saliceae</taxon>
        <taxon>Populus</taxon>
    </lineage>
</organism>
<accession>A0A8X7Y995</accession>
<protein>
    <submittedName>
        <fullName evidence="1">Uncharacterized protein</fullName>
    </submittedName>
</protein>
<dbReference type="Proteomes" id="UP000886885">
    <property type="component" value="Chromosome 15A"/>
</dbReference>
<sequence>MIFSIIGHRGKGSKTAIARAVYGKIGCHFSHSFITHVSVASEKHAMVFVRKLLSQRLMERQKHGFPWRNGRDEVTGYAIEGERDSRSYAAVVRSSPSSVPDKTADVMGADTDDPYDRFAWITLSGLPILGRNVSFIRKIIRKYGKSIDFDKISLYFSNFDKLKFFIATTIPRCIQENFECNLNDRTFQLCITELDDLHYLDFESIEYNMGSFRTLLFEDDDDDSQNSADSQGEVAGAVQNLCVERKEQTKVLPLWTGNPNVDLTADLVPDEVWFPKINDVCTVPRSYGSSLAGVHVDKSELMTFAQSVRPALVAAMADCERQDGLAETGFDEEGGL</sequence>
<proteinExistence type="predicted"/>
<evidence type="ECO:0000313" key="2">
    <source>
        <dbReference type="Proteomes" id="UP000886885"/>
    </source>
</evidence>
<dbReference type="EMBL" id="JAAWWB010000029">
    <property type="protein sequence ID" value="KAG6746801.1"/>
    <property type="molecule type" value="Genomic_DNA"/>
</dbReference>
<gene>
    <name evidence="1" type="ORF">POTOM_049168</name>
</gene>
<reference evidence="1" key="1">
    <citation type="journal article" date="2020" name="bioRxiv">
        <title>Hybrid origin of Populus tomentosa Carr. identified through genome sequencing and phylogenomic analysis.</title>
        <authorList>
            <person name="An X."/>
            <person name="Gao K."/>
            <person name="Chen Z."/>
            <person name="Li J."/>
            <person name="Yang X."/>
            <person name="Yang X."/>
            <person name="Zhou J."/>
            <person name="Guo T."/>
            <person name="Zhao T."/>
            <person name="Huang S."/>
            <person name="Miao D."/>
            <person name="Khan W.U."/>
            <person name="Rao P."/>
            <person name="Ye M."/>
            <person name="Lei B."/>
            <person name="Liao W."/>
            <person name="Wang J."/>
            <person name="Ji L."/>
            <person name="Li Y."/>
            <person name="Guo B."/>
            <person name="Mustafa N.S."/>
            <person name="Li S."/>
            <person name="Yun Q."/>
            <person name="Keller S.R."/>
            <person name="Mao J."/>
            <person name="Zhang R."/>
            <person name="Strauss S.H."/>
        </authorList>
    </citation>
    <scope>NUCLEOTIDE SEQUENCE</scope>
    <source>
        <strain evidence="1">GM15</strain>
        <tissue evidence="1">Leaf</tissue>
    </source>
</reference>